<dbReference type="Pfam" id="PF13087">
    <property type="entry name" value="AAA_12"/>
    <property type="match status" value="1"/>
</dbReference>
<feature type="coiled-coil region" evidence="6">
    <location>
        <begin position="339"/>
        <end position="366"/>
    </location>
</feature>
<dbReference type="RefSeq" id="XP_009547909.1">
    <property type="nucleotide sequence ID" value="XM_009549614.1"/>
</dbReference>
<dbReference type="CDD" id="cd18808">
    <property type="entry name" value="SF1_C_Upf1"/>
    <property type="match status" value="1"/>
</dbReference>
<dbReference type="GO" id="GO:0005694">
    <property type="term" value="C:chromosome"/>
    <property type="evidence" value="ECO:0007669"/>
    <property type="project" value="UniProtKB-ARBA"/>
</dbReference>
<dbReference type="Proteomes" id="UP000030671">
    <property type="component" value="Unassembled WGS sequence"/>
</dbReference>
<dbReference type="InterPro" id="IPR041677">
    <property type="entry name" value="DNA2/NAM7_AAA_11"/>
</dbReference>
<evidence type="ECO:0000259" key="8">
    <source>
        <dbReference type="Pfam" id="PF13087"/>
    </source>
</evidence>
<evidence type="ECO:0000259" key="7">
    <source>
        <dbReference type="Pfam" id="PF13086"/>
    </source>
</evidence>
<dbReference type="OrthoDB" id="6513042at2759"/>
<dbReference type="GO" id="GO:0016787">
    <property type="term" value="F:hydrolase activity"/>
    <property type="evidence" value="ECO:0007669"/>
    <property type="project" value="UniProtKB-KW"/>
</dbReference>
<dbReference type="InParanoid" id="W4K3H9"/>
<dbReference type="PANTHER" id="PTHR10887:SF517">
    <property type="entry name" value="RNA HELICASE NONSENSE MRNA REDUCING FACTOR"/>
    <property type="match status" value="1"/>
</dbReference>
<evidence type="ECO:0000256" key="6">
    <source>
        <dbReference type="SAM" id="Coils"/>
    </source>
</evidence>
<evidence type="ECO:0000313" key="10">
    <source>
        <dbReference type="Proteomes" id="UP000030671"/>
    </source>
</evidence>
<evidence type="ECO:0008006" key="11">
    <source>
        <dbReference type="Google" id="ProtNLM"/>
    </source>
</evidence>
<dbReference type="GO" id="GO:0003724">
    <property type="term" value="F:RNA helicase activity"/>
    <property type="evidence" value="ECO:0007669"/>
    <property type="project" value="TreeGrafter"/>
</dbReference>
<dbReference type="FunFam" id="3.40.50.300:FF:000326">
    <property type="entry name" value="P-loop containing nucleoside triphosphate hydrolase"/>
    <property type="match status" value="1"/>
</dbReference>
<keyword evidence="3" id="KW-0378">Hydrolase</keyword>
<evidence type="ECO:0000256" key="3">
    <source>
        <dbReference type="ARBA" id="ARBA00022801"/>
    </source>
</evidence>
<dbReference type="GO" id="GO:0000184">
    <property type="term" value="P:nuclear-transcribed mRNA catabolic process, nonsense-mediated decay"/>
    <property type="evidence" value="ECO:0007669"/>
    <property type="project" value="TreeGrafter"/>
</dbReference>
<feature type="domain" description="DNA2/NAM7 helicase-like C-terminal" evidence="8">
    <location>
        <begin position="482"/>
        <end position="698"/>
    </location>
</feature>
<dbReference type="GO" id="GO:0005524">
    <property type="term" value="F:ATP binding"/>
    <property type="evidence" value="ECO:0007669"/>
    <property type="project" value="UniProtKB-KW"/>
</dbReference>
<sequence>MLEAEQAEEETVLRERLANWSVERLKEEGYCITGMSAYWMDAQEYGRPVASFMLGPGMDLPDSRFEGGTQVLVTRLDPLKEEPMRGNVLSRTSTKLQVIFPELYDLSEGTWRLDVGRSNMVYERMRTAIQQLNLDPATQEAHISPAQDRREIILQGTHLRDVLLRSFSPQRAHAPAHIQAEDDVAYAPHETLEHPGRLPGEHGGAFKDDMRIQSWARRHAAPNPVIVEGDPVLSGLNGTQIRAIAMMIGERASLVQGPPGTGKTRTIIEAVRLLKIHFEVACPILVCTYTNVAVDNLVEGLLAAGVKPLRVGFGGKVSPKLYPHTLEAKLETHPLKSVFEKLVKELDHVQKRLDSLQKQIQKHAELKRPDLVRRLDRMESHGIAMERQISAVKSKLYALRQEMLHDIVSSADVICTTCVTSSCNALRVVDFPVVFLDEASMSTEPASLIPIMKGSRHVALIGDHKQLPPVITSREAQVKGLGISLFERLTEEGAVPSIMLDLQYRMHPEISKFPSKEFYNHTLLDGTVDGFGNILSSLYPPSSVHLQAHPVTGHRPSVVFLDHDGYESFKDRSRVNWSEAHIVCTVVEDLLRANPTLSGDDIGIIAPYVAQISVLTRMLNTDVKWQERFRSVLGEHRALQLGRIEVKTVDGFEGREKDIIVFSTVRNNTSGQIGFLADRRRLNVGLTRAKRGLFVVGSLRTLREGRTGAREGVAMRVGKGAEAWRKYAQYVTAEGLVMSVNGLRARRAGGGVAQPGSWVPPELMDGGRKKPAADAVAAVVAI</sequence>
<evidence type="ECO:0000256" key="1">
    <source>
        <dbReference type="ARBA" id="ARBA00007913"/>
    </source>
</evidence>
<name>W4K3H9_HETIT</name>
<dbReference type="SUPFAM" id="SSF52540">
    <property type="entry name" value="P-loop containing nucleoside triphosphate hydrolases"/>
    <property type="match status" value="1"/>
</dbReference>
<reference evidence="9 10" key="1">
    <citation type="journal article" date="2012" name="New Phytol.">
        <title>Insight into trade-off between wood decay and parasitism from the genome of a fungal forest pathogen.</title>
        <authorList>
            <person name="Olson A."/>
            <person name="Aerts A."/>
            <person name="Asiegbu F."/>
            <person name="Belbahri L."/>
            <person name="Bouzid O."/>
            <person name="Broberg A."/>
            <person name="Canback B."/>
            <person name="Coutinho P.M."/>
            <person name="Cullen D."/>
            <person name="Dalman K."/>
            <person name="Deflorio G."/>
            <person name="van Diepen L.T."/>
            <person name="Dunand C."/>
            <person name="Duplessis S."/>
            <person name="Durling M."/>
            <person name="Gonthier P."/>
            <person name="Grimwood J."/>
            <person name="Fossdal C.G."/>
            <person name="Hansson D."/>
            <person name="Henrissat B."/>
            <person name="Hietala A."/>
            <person name="Himmelstrand K."/>
            <person name="Hoffmeister D."/>
            <person name="Hogberg N."/>
            <person name="James T.Y."/>
            <person name="Karlsson M."/>
            <person name="Kohler A."/>
            <person name="Kues U."/>
            <person name="Lee Y.H."/>
            <person name="Lin Y.C."/>
            <person name="Lind M."/>
            <person name="Lindquist E."/>
            <person name="Lombard V."/>
            <person name="Lucas S."/>
            <person name="Lunden K."/>
            <person name="Morin E."/>
            <person name="Murat C."/>
            <person name="Park J."/>
            <person name="Raffaello T."/>
            <person name="Rouze P."/>
            <person name="Salamov A."/>
            <person name="Schmutz J."/>
            <person name="Solheim H."/>
            <person name="Stahlberg J."/>
            <person name="Velez H."/>
            <person name="de Vries R.P."/>
            <person name="Wiebenga A."/>
            <person name="Woodward S."/>
            <person name="Yakovlev I."/>
            <person name="Garbelotto M."/>
            <person name="Martin F."/>
            <person name="Grigoriev I.V."/>
            <person name="Stenlid J."/>
        </authorList>
    </citation>
    <scope>NUCLEOTIDE SEQUENCE [LARGE SCALE GENOMIC DNA]</scope>
    <source>
        <strain evidence="9 10">TC 32-1</strain>
    </source>
</reference>
<accession>W4K3H9</accession>
<feature type="domain" description="DNA2/NAM7 helicase helicase" evidence="7">
    <location>
        <begin position="236"/>
        <end position="474"/>
    </location>
</feature>
<evidence type="ECO:0000256" key="2">
    <source>
        <dbReference type="ARBA" id="ARBA00022741"/>
    </source>
</evidence>
<proteinExistence type="inferred from homology"/>
<dbReference type="EMBL" id="KI925460">
    <property type="protein sequence ID" value="ETW79890.1"/>
    <property type="molecule type" value="Genomic_DNA"/>
</dbReference>
<dbReference type="InterPro" id="IPR045055">
    <property type="entry name" value="DNA2/NAM7-like"/>
</dbReference>
<dbReference type="HOGENOM" id="CLU_001666_8_3_1"/>
<dbReference type="GO" id="GO:0005737">
    <property type="term" value="C:cytoplasm"/>
    <property type="evidence" value="ECO:0007669"/>
    <property type="project" value="TreeGrafter"/>
</dbReference>
<dbReference type="InterPro" id="IPR027417">
    <property type="entry name" value="P-loop_NTPase"/>
</dbReference>
<keyword evidence="2" id="KW-0547">Nucleotide-binding</keyword>
<dbReference type="KEGG" id="hir:HETIRDRAFT_35399"/>
<dbReference type="PANTHER" id="PTHR10887">
    <property type="entry name" value="DNA2/NAM7 HELICASE FAMILY"/>
    <property type="match status" value="1"/>
</dbReference>
<evidence type="ECO:0000256" key="5">
    <source>
        <dbReference type="ARBA" id="ARBA00022840"/>
    </source>
</evidence>
<evidence type="ECO:0000313" key="9">
    <source>
        <dbReference type="EMBL" id="ETW79890.1"/>
    </source>
</evidence>
<comment type="similarity">
    <text evidence="1">Belongs to the DNA2/NAM7 helicase family.</text>
</comment>
<dbReference type="Gene3D" id="2.40.30.270">
    <property type="match status" value="1"/>
</dbReference>
<dbReference type="InterPro" id="IPR047187">
    <property type="entry name" value="SF1_C_Upf1"/>
</dbReference>
<dbReference type="GeneID" id="20671791"/>
<gene>
    <name evidence="9" type="ORF">HETIRDRAFT_35399</name>
</gene>
<dbReference type="eggNOG" id="KOG1801">
    <property type="taxonomic scope" value="Eukaryota"/>
</dbReference>
<dbReference type="InterPro" id="IPR041679">
    <property type="entry name" value="DNA2/NAM7-like_C"/>
</dbReference>
<evidence type="ECO:0000256" key="4">
    <source>
        <dbReference type="ARBA" id="ARBA00022806"/>
    </source>
</evidence>
<dbReference type="AlphaFoldDB" id="W4K3H9"/>
<dbReference type="Pfam" id="PF13086">
    <property type="entry name" value="AAA_11"/>
    <property type="match status" value="1"/>
</dbReference>
<organism evidence="9 10">
    <name type="scientific">Heterobasidion irregulare (strain TC 32-1)</name>
    <dbReference type="NCBI Taxonomy" id="747525"/>
    <lineage>
        <taxon>Eukaryota</taxon>
        <taxon>Fungi</taxon>
        <taxon>Dikarya</taxon>
        <taxon>Basidiomycota</taxon>
        <taxon>Agaricomycotina</taxon>
        <taxon>Agaricomycetes</taxon>
        <taxon>Russulales</taxon>
        <taxon>Bondarzewiaceae</taxon>
        <taxon>Heterobasidion</taxon>
        <taxon>Heterobasidion annosum species complex</taxon>
    </lineage>
</organism>
<keyword evidence="5" id="KW-0067">ATP-binding</keyword>
<keyword evidence="4" id="KW-0347">Helicase</keyword>
<keyword evidence="10" id="KW-1185">Reference proteome</keyword>
<dbReference type="Gene3D" id="3.40.50.300">
    <property type="entry name" value="P-loop containing nucleotide triphosphate hydrolases"/>
    <property type="match status" value="3"/>
</dbReference>
<keyword evidence="6" id="KW-0175">Coiled coil</keyword>
<protein>
    <recommendedName>
        <fullName evidence="11">P-loop containing nucleoside triphosphate hydrolase protein</fullName>
    </recommendedName>
</protein>
<dbReference type="STRING" id="747525.W4K3H9"/>